<dbReference type="GO" id="GO:0010468">
    <property type="term" value="P:regulation of gene expression"/>
    <property type="evidence" value="ECO:0007669"/>
    <property type="project" value="TreeGrafter"/>
</dbReference>
<accession>A0A9Q1RKF5</accession>
<protein>
    <submittedName>
        <fullName evidence="1">Uncharacterized protein</fullName>
    </submittedName>
</protein>
<proteinExistence type="predicted"/>
<dbReference type="GO" id="GO:0010078">
    <property type="term" value="P:maintenance of root meristem identity"/>
    <property type="evidence" value="ECO:0007669"/>
    <property type="project" value="TreeGrafter"/>
</dbReference>
<evidence type="ECO:0000313" key="1">
    <source>
        <dbReference type="EMBL" id="KAJ8564800.1"/>
    </source>
</evidence>
<evidence type="ECO:0000313" key="2">
    <source>
        <dbReference type="Proteomes" id="UP001152561"/>
    </source>
</evidence>
<dbReference type="PANTHER" id="PTHR21736:SF40">
    <property type="entry name" value="OBERON-LIKE PHD FINGER DOMAIN-CONTAINING PROTEIN"/>
    <property type="match status" value="1"/>
</dbReference>
<dbReference type="GO" id="GO:0010492">
    <property type="term" value="P:maintenance of shoot apical meristem identity"/>
    <property type="evidence" value="ECO:0007669"/>
    <property type="project" value="TreeGrafter"/>
</dbReference>
<dbReference type="AlphaFoldDB" id="A0A9Q1RKF5"/>
<dbReference type="OrthoDB" id="10476884at2759"/>
<dbReference type="GO" id="GO:0005634">
    <property type="term" value="C:nucleus"/>
    <property type="evidence" value="ECO:0007669"/>
    <property type="project" value="TreeGrafter"/>
</dbReference>
<keyword evidence="2" id="KW-1185">Reference proteome</keyword>
<dbReference type="GO" id="GO:0010071">
    <property type="term" value="P:root meristem specification"/>
    <property type="evidence" value="ECO:0007669"/>
    <property type="project" value="TreeGrafter"/>
</dbReference>
<sequence length="232" mass="26091">MVQIVQDLPDEAVESTKEYLRSLIASPYKKDLLVNLQNRLNDRSDLTVETLSKCNKTQLQIFVAIEMGLRSFLSLENHIQATELIQIFHLKGVGTYAAKGCYLFIIVNANFVRETRDSAVNACVNEMFGLAKDVYVHCVKAWRQETLIEELDYVRNFFHGSEDFKDTDGLSQFLSSSFPASITLFAKSSFNVISSSNGRKGMITADHHQNDAKDSSKSDKMIEDGCSAIKEI</sequence>
<dbReference type="Proteomes" id="UP001152561">
    <property type="component" value="Unassembled WGS sequence"/>
</dbReference>
<dbReference type="EMBL" id="JAJAGQ010000004">
    <property type="protein sequence ID" value="KAJ8564800.1"/>
    <property type="molecule type" value="Genomic_DNA"/>
</dbReference>
<comment type="caution">
    <text evidence="1">The sequence shown here is derived from an EMBL/GenBank/DDBJ whole genome shotgun (WGS) entry which is preliminary data.</text>
</comment>
<name>A0A9Q1RKF5_9SOLA</name>
<dbReference type="PRINTS" id="PR01544">
    <property type="entry name" value="ARATH130DUF"/>
</dbReference>
<gene>
    <name evidence="1" type="ORF">K7X08_001260</name>
</gene>
<organism evidence="1 2">
    <name type="scientific">Anisodus acutangulus</name>
    <dbReference type="NCBI Taxonomy" id="402998"/>
    <lineage>
        <taxon>Eukaryota</taxon>
        <taxon>Viridiplantae</taxon>
        <taxon>Streptophyta</taxon>
        <taxon>Embryophyta</taxon>
        <taxon>Tracheophyta</taxon>
        <taxon>Spermatophyta</taxon>
        <taxon>Magnoliopsida</taxon>
        <taxon>eudicotyledons</taxon>
        <taxon>Gunneridae</taxon>
        <taxon>Pentapetalae</taxon>
        <taxon>asterids</taxon>
        <taxon>lamiids</taxon>
        <taxon>Solanales</taxon>
        <taxon>Solanaceae</taxon>
        <taxon>Solanoideae</taxon>
        <taxon>Hyoscyameae</taxon>
        <taxon>Anisodus</taxon>
    </lineage>
</organism>
<dbReference type="PANTHER" id="PTHR21736">
    <property type="entry name" value="VERNALIZATION-INSENSITIVE PROTEIN 3"/>
    <property type="match status" value="1"/>
</dbReference>
<dbReference type="InterPro" id="IPR004082">
    <property type="entry name" value="OBERON"/>
</dbReference>
<reference evidence="2" key="1">
    <citation type="journal article" date="2023" name="Proc. Natl. Acad. Sci. U.S.A.">
        <title>Genomic and structural basis for evolution of tropane alkaloid biosynthesis.</title>
        <authorList>
            <person name="Wanga Y.-J."/>
            <person name="Taina T."/>
            <person name="Yua J.-Y."/>
            <person name="Lia J."/>
            <person name="Xua B."/>
            <person name="Chenc J."/>
            <person name="D'Auriad J.C."/>
            <person name="Huanga J.-P."/>
            <person name="Huanga S.-X."/>
        </authorList>
    </citation>
    <scope>NUCLEOTIDE SEQUENCE [LARGE SCALE GENOMIC DNA]</scope>
    <source>
        <strain evidence="2">cv. KIB-2019</strain>
    </source>
</reference>